<comment type="caution">
    <text evidence="2">The sequence shown here is derived from an EMBL/GenBank/DDBJ whole genome shotgun (WGS) entry which is preliminary data.</text>
</comment>
<keyword evidence="3" id="KW-1185">Reference proteome</keyword>
<dbReference type="InterPro" id="IPR050057">
    <property type="entry name" value="Prokaryotic/Mito_RF"/>
</dbReference>
<dbReference type="PANTHER" id="PTHR43804">
    <property type="entry name" value="LD18447P"/>
    <property type="match status" value="1"/>
</dbReference>
<reference evidence="2 3" key="1">
    <citation type="submission" date="2024-10" db="EMBL/GenBank/DDBJ databases">
        <authorList>
            <person name="Kim D."/>
        </authorList>
    </citation>
    <scope>NUCLEOTIDE SEQUENCE [LARGE SCALE GENOMIC DNA]</scope>
    <source>
        <strain evidence="2">BH-2024</strain>
    </source>
</reference>
<dbReference type="SUPFAM" id="SSF54236">
    <property type="entry name" value="Ubiquitin-like"/>
    <property type="match status" value="1"/>
</dbReference>
<dbReference type="InterPro" id="IPR045853">
    <property type="entry name" value="Pep_chain_release_fac_I_sf"/>
</dbReference>
<organism evidence="2 3">
    <name type="scientific">Heterodera trifolii</name>
    <dbReference type="NCBI Taxonomy" id="157864"/>
    <lineage>
        <taxon>Eukaryota</taxon>
        <taxon>Metazoa</taxon>
        <taxon>Ecdysozoa</taxon>
        <taxon>Nematoda</taxon>
        <taxon>Chromadorea</taxon>
        <taxon>Rhabditida</taxon>
        <taxon>Tylenchina</taxon>
        <taxon>Tylenchomorpha</taxon>
        <taxon>Tylenchoidea</taxon>
        <taxon>Heteroderidae</taxon>
        <taxon>Heteroderinae</taxon>
        <taxon>Heterodera</taxon>
    </lineage>
</organism>
<sequence length="257" mass="29289">MFKIAVHFGDDERFEISANNWDTIRMIKEKIVESKEGLPGVEQQMLFFASEQMQQNEQCNWCYAKMRFEVPLGKTKTFEWRARTRGGSGQTASPGTGRGVLRAVSIVFNEYRSPSQRGVSTHTSTASVAVLPEPDKPEVIFLPDDLKEEYMRSSGPGGVNVNANSTCRKVMYERYLAQNKKIALQRLAAILLKQKVNEATRRHESHRKLRMTVHGVGQFLDGGQMLEQMVDALIEMYEHESVEQQQKNEEEETGKKV</sequence>
<gene>
    <name evidence="2" type="ORF">niasHT_024354</name>
</gene>
<evidence type="ECO:0000313" key="3">
    <source>
        <dbReference type="Proteomes" id="UP001620626"/>
    </source>
</evidence>
<keyword evidence="1" id="KW-0488">Methylation</keyword>
<proteinExistence type="predicted"/>
<dbReference type="Gene3D" id="3.30.70.1660">
    <property type="match status" value="1"/>
</dbReference>
<dbReference type="Gene3D" id="3.10.20.90">
    <property type="entry name" value="Phosphatidylinositol 3-kinase Catalytic Subunit, Chain A, domain 1"/>
    <property type="match status" value="1"/>
</dbReference>
<dbReference type="AlphaFoldDB" id="A0ABD2JYQ7"/>
<name>A0ABD2JYQ7_9BILA</name>
<dbReference type="PANTHER" id="PTHR43804:SF7">
    <property type="entry name" value="LD18447P"/>
    <property type="match status" value="1"/>
</dbReference>
<dbReference type="Proteomes" id="UP001620626">
    <property type="component" value="Unassembled WGS sequence"/>
</dbReference>
<evidence type="ECO:0000313" key="2">
    <source>
        <dbReference type="EMBL" id="KAL3095528.1"/>
    </source>
</evidence>
<dbReference type="EMBL" id="JBICBT010000879">
    <property type="protein sequence ID" value="KAL3095528.1"/>
    <property type="molecule type" value="Genomic_DNA"/>
</dbReference>
<dbReference type="Gene3D" id="3.30.160.20">
    <property type="match status" value="1"/>
</dbReference>
<dbReference type="SUPFAM" id="SSF75620">
    <property type="entry name" value="Release factor"/>
    <property type="match status" value="1"/>
</dbReference>
<protein>
    <recommendedName>
        <fullName evidence="4">Prokaryotic-type class I peptide chain release factors domain-containing protein</fullName>
    </recommendedName>
</protein>
<accession>A0ABD2JYQ7</accession>
<evidence type="ECO:0008006" key="4">
    <source>
        <dbReference type="Google" id="ProtNLM"/>
    </source>
</evidence>
<dbReference type="InterPro" id="IPR029071">
    <property type="entry name" value="Ubiquitin-like_domsf"/>
</dbReference>
<evidence type="ECO:0000256" key="1">
    <source>
        <dbReference type="ARBA" id="ARBA00022481"/>
    </source>
</evidence>